<dbReference type="RefSeq" id="WP_245756170.1">
    <property type="nucleotide sequence ID" value="NZ_FOOT01000003.1"/>
</dbReference>
<name>A0A1I2TC86_9BACT</name>
<protein>
    <recommendedName>
        <fullName evidence="3">DUF4249 domain-containing protein</fullName>
    </recommendedName>
</protein>
<dbReference type="STRING" id="1436961.SAMN05421739_10373"/>
<evidence type="ECO:0000313" key="1">
    <source>
        <dbReference type="EMBL" id="SFG62614.1"/>
    </source>
</evidence>
<gene>
    <name evidence="1" type="ORF">SAMN05421739_10373</name>
</gene>
<evidence type="ECO:0008006" key="3">
    <source>
        <dbReference type="Google" id="ProtNLM"/>
    </source>
</evidence>
<keyword evidence="2" id="KW-1185">Reference proteome</keyword>
<dbReference type="EMBL" id="FOOT01000003">
    <property type="protein sequence ID" value="SFG62614.1"/>
    <property type="molecule type" value="Genomic_DNA"/>
</dbReference>
<dbReference type="PROSITE" id="PS51257">
    <property type="entry name" value="PROKAR_LIPOPROTEIN"/>
    <property type="match status" value="1"/>
</dbReference>
<accession>A0A1I2TC86</accession>
<proteinExistence type="predicted"/>
<organism evidence="1 2">
    <name type="scientific">Pontibacter chinhatensis</name>
    <dbReference type="NCBI Taxonomy" id="1436961"/>
    <lineage>
        <taxon>Bacteria</taxon>
        <taxon>Pseudomonadati</taxon>
        <taxon>Bacteroidota</taxon>
        <taxon>Cytophagia</taxon>
        <taxon>Cytophagales</taxon>
        <taxon>Hymenobacteraceae</taxon>
        <taxon>Pontibacter</taxon>
    </lineage>
</organism>
<dbReference type="Pfam" id="PF14054">
    <property type="entry name" value="DUF4249"/>
    <property type="match status" value="1"/>
</dbReference>
<sequence>MEENSKFRTCLWSLLLLILGLQACVEPFELETGAENRLLVVDGLLTDQNRPDLNKVTLSWTAPFDSKNNIVLFEPVLGAVVEVRDAQGQTMRLTEGNREIYALRGVYILEESEFKAVAGKSYSLHVRLPDGREYASRPELLTPVPAIQSINYEFKEFINVVENGAGELVEQKSVGFEVKVQVQDPEEQGNFYRWDTEGVFAFYSNTGEAPVPALCWANVGSINTRVAATDDRLTNGRLFEHPVAIIPADIPTMYRIRIRQYSLTAEAYEFWRLLNEQQSNVGSIFDPPPAQIKGNLYSTTDPEERVFGYFTASALTEDYKMVPRYLYAPFPGPPWVIPEGDCRLVDIYPNVTDERPEGF</sequence>
<evidence type="ECO:0000313" key="2">
    <source>
        <dbReference type="Proteomes" id="UP000198724"/>
    </source>
</evidence>
<dbReference type="InterPro" id="IPR025345">
    <property type="entry name" value="DUF4249"/>
</dbReference>
<reference evidence="2" key="1">
    <citation type="submission" date="2016-10" db="EMBL/GenBank/DDBJ databases">
        <authorList>
            <person name="Varghese N."/>
            <person name="Submissions S."/>
        </authorList>
    </citation>
    <scope>NUCLEOTIDE SEQUENCE [LARGE SCALE GENOMIC DNA]</scope>
    <source>
        <strain evidence="2">LP51</strain>
    </source>
</reference>
<dbReference type="AlphaFoldDB" id="A0A1I2TC86"/>
<dbReference type="Proteomes" id="UP000198724">
    <property type="component" value="Unassembled WGS sequence"/>
</dbReference>